<feature type="transmembrane region" description="Helical" evidence="6">
    <location>
        <begin position="290"/>
        <end position="310"/>
    </location>
</feature>
<keyword evidence="4 6" id="KW-1133">Transmembrane helix</keyword>
<evidence type="ECO:0000256" key="6">
    <source>
        <dbReference type="SAM" id="Phobius"/>
    </source>
</evidence>
<feature type="transmembrane region" description="Helical" evidence="6">
    <location>
        <begin position="240"/>
        <end position="269"/>
    </location>
</feature>
<evidence type="ECO:0000256" key="3">
    <source>
        <dbReference type="ARBA" id="ARBA00022692"/>
    </source>
</evidence>
<comment type="subcellular location">
    <subcellularLocation>
        <location evidence="1">Cell membrane</location>
        <topology evidence="1">Multi-pass membrane protein</topology>
    </subcellularLocation>
</comment>
<dbReference type="Pfam" id="PF02687">
    <property type="entry name" value="FtsX"/>
    <property type="match status" value="1"/>
</dbReference>
<evidence type="ECO:0000313" key="9">
    <source>
        <dbReference type="Proteomes" id="UP000004668"/>
    </source>
</evidence>
<reference evidence="8 9" key="2">
    <citation type="submission" date="2011-10" db="EMBL/GenBank/DDBJ databases">
        <title>The Genome Sequence of Actinomyces viscosus C505.</title>
        <authorList>
            <consortium name="The Broad Institute Genome Sequencing Platform"/>
            <consortium name="The Broad Institute Genome Sequencing Center for Infectious Disease"/>
            <person name="Earl A."/>
            <person name="Ward D."/>
            <person name="Feldgarden M."/>
            <person name="Gevers D."/>
            <person name="Sibley C.D."/>
            <person name="Field T.R."/>
            <person name="Grinwis M."/>
            <person name="Eshaghurshan C.S."/>
            <person name="Surette M.G."/>
            <person name="Young S.K."/>
            <person name="Zeng Q."/>
            <person name="Gargeya S."/>
            <person name="Fitzgerald M."/>
            <person name="Haas B."/>
            <person name="Abouelleil A."/>
            <person name="Alvarado L."/>
            <person name="Arachchi H.M."/>
            <person name="Berlin A."/>
            <person name="Brown A."/>
            <person name="Chapman S.B."/>
            <person name="Chen Z."/>
            <person name="Dunbar C."/>
            <person name="Freedman E."/>
            <person name="Gearin G."/>
            <person name="Goldberg J."/>
            <person name="Griggs A."/>
            <person name="Gujja S."/>
            <person name="Heiman D."/>
            <person name="Howarth C."/>
            <person name="Larson L."/>
            <person name="Lui A."/>
            <person name="MacDonald P.J.P."/>
            <person name="Montmayeur A."/>
            <person name="Murphy C."/>
            <person name="Neiman D."/>
            <person name="Pearson M."/>
            <person name="Priest M."/>
            <person name="Roberts A."/>
            <person name="Saif S."/>
            <person name="Shea T."/>
            <person name="Shenoy N."/>
            <person name="Sisk P."/>
            <person name="Stolte C."/>
            <person name="Sykes S."/>
            <person name="Wortman J."/>
            <person name="Nusbaum C."/>
            <person name="Birren B."/>
        </authorList>
    </citation>
    <scope>NUCLEOTIDE SEQUENCE [LARGE SCALE GENOMIC DNA]</scope>
    <source>
        <strain evidence="8 9">C505</strain>
    </source>
</reference>
<sequence length="645" mass="67308">MLGTMRLSIRMLRRHMALYSGCMATVGATSVIASAQVYLVAGFSDAERVSVSSMSAEEVASQLTAIRGILSLLSGIAIVASGFLMSSAVKQVISFRQKEFALMRLVGATRFRISRMVFSECLLMALVVALPCSVVGALLSPALLAGLRMIGFFGNDVSVSFVLTAVPIVVVAVSMSLVAGLSGWVAARGATRGDLVHADVSLAGKLSVWRIAWRVTFGLAGLACIVLLDAQTLGSNLVLALPFLAVVPLFALAPVAIPAGASAVGLLVGQVAPGPGLLAAQRASRDRLRLARSAVPAIVCVGVLGGFLVANSPDEEARTAYASSRVGATAIARITGIDDADRVAELPPSSVGATARFASRKNMVKAGDKEASRRTMYFTDSGALRELLHQNVVEGDAEKVKGTDIASSMSGAHVGDSVRAQSASGQQIELHVVAVITDPLYDGGIFLDWGQVSQFVTDPTSLSATIFTTAVDDKDLRTAMSTAGIKGSVTDKSGYIEYLAETRHANTYRSNIGIFGTIYLMSLISLVQSAIGSNLARKREYRLLRVLGVSPKGILATTATETVIVQIVSGILIGITLVVLAVRFAALNSTSPLSALASAAPPTIAAYMSVLVLALASQLAGTYLTLSRSSRAKTRNARVEKDVST</sequence>
<feature type="transmembrane region" description="Helical" evidence="6">
    <location>
        <begin position="604"/>
        <end position="626"/>
    </location>
</feature>
<dbReference type="Proteomes" id="UP000004668">
    <property type="component" value="Unassembled WGS sequence"/>
</dbReference>
<feature type="transmembrane region" description="Helical" evidence="6">
    <location>
        <begin position="553"/>
        <end position="584"/>
    </location>
</feature>
<keyword evidence="3 6" id="KW-0812">Transmembrane</keyword>
<feature type="transmembrane region" description="Helical" evidence="6">
    <location>
        <begin position="121"/>
        <end position="147"/>
    </location>
</feature>
<reference evidence="9" key="1">
    <citation type="submission" date="2010-02" db="EMBL/GenBank/DDBJ databases">
        <title>The Genome Sequence of Prevotella oris strain C735.</title>
        <authorList>
            <consortium name="The Broad Institute Genome Sequencing Platform"/>
            <person name="Ward D."/>
            <person name="Feldgarden M."/>
            <person name="Earl A."/>
            <person name="Young S.K."/>
            <person name="Zeng Q."/>
            <person name="Koehrsen M."/>
            <person name="Alvarado L."/>
            <person name="Berlin A."/>
            <person name="Bochicchio J."/>
            <person name="Borenstein D."/>
            <person name="Chapman S.B."/>
            <person name="Chen Z."/>
            <person name="Engels R."/>
            <person name="Freedman E."/>
            <person name="Gellesch M."/>
            <person name="Goldberg J."/>
            <person name="Griggs A."/>
            <person name="Gujja S."/>
            <person name="Heilman E."/>
            <person name="Heiman D."/>
            <person name="Hepburn T."/>
            <person name="Howarth C."/>
            <person name="Jen D."/>
            <person name="Larson L."/>
            <person name="Mehta T."/>
            <person name="Park D."/>
            <person name="Pearson M."/>
            <person name="Roberts A."/>
            <person name="Saif S."/>
            <person name="Shea T."/>
            <person name="Shenoy N."/>
            <person name="Sisk P."/>
            <person name="Stolte C."/>
            <person name="Sykes S."/>
            <person name="Thomson T."/>
            <person name="Walk T."/>
            <person name="White J."/>
            <person name="Yandava C."/>
            <person name="Sibley C.D."/>
            <person name="Field T.R."/>
            <person name="Grinwis M."/>
            <person name="Eshaghurshan C.S."/>
            <person name="Surette M.G."/>
            <person name="Haas B."/>
            <person name="Nusbaum C."/>
            <person name="Birren B."/>
        </authorList>
    </citation>
    <scope>NUCLEOTIDE SEQUENCE [LARGE SCALE GENOMIC DNA]</scope>
    <source>
        <strain evidence="9">C505</strain>
    </source>
</reference>
<protein>
    <recommendedName>
        <fullName evidence="7">ABC3 transporter permease C-terminal domain-containing protein</fullName>
    </recommendedName>
</protein>
<feature type="transmembrane region" description="Helical" evidence="6">
    <location>
        <begin position="59"/>
        <end position="84"/>
    </location>
</feature>
<feature type="domain" description="ABC3 transporter permease C-terminal" evidence="7">
    <location>
        <begin position="72"/>
        <end position="192"/>
    </location>
</feature>
<feature type="transmembrane region" description="Helical" evidence="6">
    <location>
        <begin position="512"/>
        <end position="532"/>
    </location>
</feature>
<feature type="transmembrane region" description="Helical" evidence="6">
    <location>
        <begin position="159"/>
        <end position="187"/>
    </location>
</feature>
<accession>F2UWX7</accession>
<dbReference type="AlphaFoldDB" id="F2UWX7"/>
<dbReference type="PANTHER" id="PTHR30287">
    <property type="entry name" value="MEMBRANE COMPONENT OF PREDICTED ABC SUPERFAMILY METABOLITE UPTAKE TRANSPORTER"/>
    <property type="match status" value="1"/>
</dbReference>
<dbReference type="InterPro" id="IPR038766">
    <property type="entry name" value="Membrane_comp_ABC_pdt"/>
</dbReference>
<evidence type="ECO:0000256" key="2">
    <source>
        <dbReference type="ARBA" id="ARBA00022475"/>
    </source>
</evidence>
<dbReference type="InterPro" id="IPR003838">
    <property type="entry name" value="ABC3_permease_C"/>
</dbReference>
<evidence type="ECO:0000256" key="4">
    <source>
        <dbReference type="ARBA" id="ARBA00022989"/>
    </source>
</evidence>
<organism evidence="8 9">
    <name type="scientific">Actinomyces viscosus C505</name>
    <dbReference type="NCBI Taxonomy" id="562973"/>
    <lineage>
        <taxon>Bacteria</taxon>
        <taxon>Bacillati</taxon>
        <taxon>Actinomycetota</taxon>
        <taxon>Actinomycetes</taxon>
        <taxon>Actinomycetales</taxon>
        <taxon>Actinomycetaceae</taxon>
        <taxon>Actinomyces</taxon>
    </lineage>
</organism>
<comment type="caution">
    <text evidence="8">The sequence shown here is derived from an EMBL/GenBank/DDBJ whole genome shotgun (WGS) entry which is preliminary data.</text>
</comment>
<dbReference type="GO" id="GO:0005886">
    <property type="term" value="C:plasma membrane"/>
    <property type="evidence" value="ECO:0007669"/>
    <property type="project" value="UniProtKB-SubCell"/>
</dbReference>
<feature type="transmembrane region" description="Helical" evidence="6">
    <location>
        <begin position="208"/>
        <end position="228"/>
    </location>
</feature>
<keyword evidence="5 6" id="KW-0472">Membrane</keyword>
<keyword evidence="2" id="KW-1003">Cell membrane</keyword>
<evidence type="ECO:0000256" key="5">
    <source>
        <dbReference type="ARBA" id="ARBA00023136"/>
    </source>
</evidence>
<dbReference type="eggNOG" id="COG0577">
    <property type="taxonomic scope" value="Bacteria"/>
</dbReference>
<proteinExistence type="predicted"/>
<evidence type="ECO:0000313" key="8">
    <source>
        <dbReference type="EMBL" id="EGE38461.1"/>
    </source>
</evidence>
<name>F2UWX7_ACTVI</name>
<dbReference type="PANTHER" id="PTHR30287:SF1">
    <property type="entry name" value="INNER MEMBRANE PROTEIN"/>
    <property type="match status" value="1"/>
</dbReference>
<dbReference type="HOGENOM" id="CLU_445394_0_0_11"/>
<evidence type="ECO:0000256" key="1">
    <source>
        <dbReference type="ARBA" id="ARBA00004651"/>
    </source>
</evidence>
<gene>
    <name evidence="8" type="ORF">HMPREF0059_01319</name>
</gene>
<dbReference type="EMBL" id="ACRE02000072">
    <property type="protein sequence ID" value="EGE38461.1"/>
    <property type="molecule type" value="Genomic_DNA"/>
</dbReference>
<evidence type="ECO:0000259" key="7">
    <source>
        <dbReference type="Pfam" id="PF02687"/>
    </source>
</evidence>